<dbReference type="GO" id="GO:0006098">
    <property type="term" value="P:pentose-phosphate shunt"/>
    <property type="evidence" value="ECO:0007669"/>
    <property type="project" value="UniProtKB-UniRule"/>
</dbReference>
<dbReference type="NCBIfam" id="TIGR00876">
    <property type="entry name" value="tal_mycobact"/>
    <property type="match status" value="1"/>
</dbReference>
<evidence type="ECO:0000256" key="10">
    <source>
        <dbReference type="ARBA" id="ARBA00048810"/>
    </source>
</evidence>
<dbReference type="HAMAP" id="MF_00493">
    <property type="entry name" value="Transaldolase_2"/>
    <property type="match status" value="1"/>
</dbReference>
<dbReference type="GO" id="GO:0004801">
    <property type="term" value="F:transaldolase activity"/>
    <property type="evidence" value="ECO:0007669"/>
    <property type="project" value="UniProtKB-UniRule"/>
</dbReference>
<evidence type="ECO:0000256" key="2">
    <source>
        <dbReference type="ARBA" id="ARBA00004496"/>
    </source>
</evidence>
<comment type="similarity">
    <text evidence="4 11">Belongs to the transaldolase family. Type 2 subfamily.</text>
</comment>
<evidence type="ECO:0000313" key="13">
    <source>
        <dbReference type="EMBL" id="PPQ25719.1"/>
    </source>
</evidence>
<evidence type="ECO:0000256" key="7">
    <source>
        <dbReference type="ARBA" id="ARBA00022679"/>
    </source>
</evidence>
<keyword evidence="7 11" id="KW-0808">Transferase</keyword>
<dbReference type="EMBL" id="NHRY01000278">
    <property type="protein sequence ID" value="PPQ25719.1"/>
    <property type="molecule type" value="Genomic_DNA"/>
</dbReference>
<dbReference type="InterPro" id="IPR018225">
    <property type="entry name" value="Transaldolase_AS"/>
</dbReference>
<dbReference type="GO" id="GO:0005737">
    <property type="term" value="C:cytoplasm"/>
    <property type="evidence" value="ECO:0007669"/>
    <property type="project" value="UniProtKB-SubCell"/>
</dbReference>
<dbReference type="GO" id="GO:0005975">
    <property type="term" value="P:carbohydrate metabolic process"/>
    <property type="evidence" value="ECO:0007669"/>
    <property type="project" value="InterPro"/>
</dbReference>
<name>A0A2S6MTK5_RHOGL</name>
<comment type="catalytic activity">
    <reaction evidence="10 11">
        <text>D-sedoheptulose 7-phosphate + D-glyceraldehyde 3-phosphate = D-erythrose 4-phosphate + beta-D-fructose 6-phosphate</text>
        <dbReference type="Rhea" id="RHEA:17053"/>
        <dbReference type="ChEBI" id="CHEBI:16897"/>
        <dbReference type="ChEBI" id="CHEBI:57483"/>
        <dbReference type="ChEBI" id="CHEBI:57634"/>
        <dbReference type="ChEBI" id="CHEBI:59776"/>
        <dbReference type="EC" id="2.2.1.2"/>
    </reaction>
</comment>
<dbReference type="AlphaFoldDB" id="A0A2S6MTK5"/>
<comment type="subcellular location">
    <subcellularLocation>
        <location evidence="2 11">Cytoplasm</location>
    </subcellularLocation>
</comment>
<dbReference type="Gene3D" id="3.20.20.70">
    <property type="entry name" value="Aldolase class I"/>
    <property type="match status" value="1"/>
</dbReference>
<dbReference type="SUPFAM" id="SSF51569">
    <property type="entry name" value="Aldolase"/>
    <property type="match status" value="1"/>
</dbReference>
<evidence type="ECO:0000256" key="6">
    <source>
        <dbReference type="ARBA" id="ARBA00022490"/>
    </source>
</evidence>
<dbReference type="PANTHER" id="PTHR10683:SF31">
    <property type="entry name" value="TRANSALDOLASE"/>
    <property type="match status" value="1"/>
</dbReference>
<dbReference type="NCBIfam" id="NF002881">
    <property type="entry name" value="PRK03343.1"/>
    <property type="match status" value="1"/>
</dbReference>
<evidence type="ECO:0000256" key="12">
    <source>
        <dbReference type="SAM" id="MobiDB-lite"/>
    </source>
</evidence>
<comment type="pathway">
    <text evidence="3 11">Carbohydrate degradation; pentose phosphate pathway; D-glyceraldehyde 3-phosphate and beta-D-fructose 6-phosphate from D-ribose 5-phosphate and D-xylulose 5-phosphate (non-oxidative stage): step 2/3.</text>
</comment>
<organism evidence="13 14">
    <name type="scientific">Rhodopila globiformis</name>
    <name type="common">Rhodopseudomonas globiformis</name>
    <dbReference type="NCBI Taxonomy" id="1071"/>
    <lineage>
        <taxon>Bacteria</taxon>
        <taxon>Pseudomonadati</taxon>
        <taxon>Pseudomonadota</taxon>
        <taxon>Alphaproteobacteria</taxon>
        <taxon>Acetobacterales</taxon>
        <taxon>Acetobacteraceae</taxon>
        <taxon>Rhodopila</taxon>
    </lineage>
</organism>
<protein>
    <recommendedName>
        <fullName evidence="5 11">Transaldolase</fullName>
        <ecNumber evidence="5 11">2.2.1.2</ecNumber>
    </recommendedName>
</protein>
<feature type="region of interest" description="Disordered" evidence="12">
    <location>
        <begin position="368"/>
        <end position="397"/>
    </location>
</feature>
<dbReference type="RefSeq" id="WP_104523440.1">
    <property type="nucleotide sequence ID" value="NZ_NHRY01000278.1"/>
</dbReference>
<evidence type="ECO:0000256" key="9">
    <source>
        <dbReference type="ARBA" id="ARBA00023270"/>
    </source>
</evidence>
<dbReference type="Pfam" id="PF00923">
    <property type="entry name" value="TAL_FSA"/>
    <property type="match status" value="1"/>
</dbReference>
<dbReference type="PROSITE" id="PS01054">
    <property type="entry name" value="TRANSALDOLASE_1"/>
    <property type="match status" value="1"/>
</dbReference>
<evidence type="ECO:0000256" key="11">
    <source>
        <dbReference type="HAMAP-Rule" id="MF_00493"/>
    </source>
</evidence>
<evidence type="ECO:0000256" key="4">
    <source>
        <dbReference type="ARBA" id="ARBA00008426"/>
    </source>
</evidence>
<comment type="caution">
    <text evidence="13">The sequence shown here is derived from an EMBL/GenBank/DDBJ whole genome shotgun (WGS) entry which is preliminary data.</text>
</comment>
<dbReference type="OrthoDB" id="140919at2"/>
<keyword evidence="8 11" id="KW-0570">Pentose shunt</keyword>
<dbReference type="InterPro" id="IPR013785">
    <property type="entry name" value="Aldolase_TIM"/>
</dbReference>
<dbReference type="UniPathway" id="UPA00115">
    <property type="reaction ID" value="UER00414"/>
</dbReference>
<accession>A0A2S6MTK5</accession>
<evidence type="ECO:0000256" key="5">
    <source>
        <dbReference type="ARBA" id="ARBA00013151"/>
    </source>
</evidence>
<comment type="function">
    <text evidence="1 11">Transaldolase is important for the balance of metabolites in the pentose-phosphate pathway.</text>
</comment>
<dbReference type="InterPro" id="IPR001585">
    <property type="entry name" value="TAL/FSA"/>
</dbReference>
<dbReference type="InterPro" id="IPR004732">
    <property type="entry name" value="Transaldolase_2"/>
</dbReference>
<keyword evidence="14" id="KW-1185">Reference proteome</keyword>
<dbReference type="PANTHER" id="PTHR10683">
    <property type="entry name" value="TRANSALDOLASE"/>
    <property type="match status" value="1"/>
</dbReference>
<dbReference type="Proteomes" id="UP000239724">
    <property type="component" value="Unassembled WGS sequence"/>
</dbReference>
<keyword evidence="6 11" id="KW-0963">Cytoplasm</keyword>
<evidence type="ECO:0000256" key="8">
    <source>
        <dbReference type="ARBA" id="ARBA00023126"/>
    </source>
</evidence>
<evidence type="ECO:0000256" key="3">
    <source>
        <dbReference type="ARBA" id="ARBA00004857"/>
    </source>
</evidence>
<proteinExistence type="inferred from homology"/>
<dbReference type="PIRSF" id="PIRSF036915">
    <property type="entry name" value="Trnald_Bac_Plnt"/>
    <property type="match status" value="1"/>
</dbReference>
<keyword evidence="9 11" id="KW-0704">Schiff base</keyword>
<evidence type="ECO:0000313" key="14">
    <source>
        <dbReference type="Proteomes" id="UP000239724"/>
    </source>
</evidence>
<feature type="active site" description="Schiff-base intermediate with substrate" evidence="11">
    <location>
        <position position="140"/>
    </location>
</feature>
<reference evidence="13 14" key="1">
    <citation type="journal article" date="2018" name="Arch. Microbiol.">
        <title>New insights into the metabolic potential of the phototrophic purple bacterium Rhodopila globiformis DSM 161(T) from its draft genome sequence and evidence for a vanadium-dependent nitrogenase.</title>
        <authorList>
            <person name="Imhoff J.F."/>
            <person name="Rahn T."/>
            <person name="Kunzel S."/>
            <person name="Neulinger S.C."/>
        </authorList>
    </citation>
    <scope>NUCLEOTIDE SEQUENCE [LARGE SCALE GENOMIC DNA]</scope>
    <source>
        <strain evidence="13 14">DSM 161</strain>
    </source>
</reference>
<dbReference type="CDD" id="cd00955">
    <property type="entry name" value="Transaldolase_like"/>
    <property type="match status" value="1"/>
</dbReference>
<gene>
    <name evidence="11" type="primary">tal</name>
    <name evidence="13" type="ORF">CCS01_32040</name>
</gene>
<evidence type="ECO:0000256" key="1">
    <source>
        <dbReference type="ARBA" id="ARBA00003518"/>
    </source>
</evidence>
<dbReference type="EC" id="2.2.1.2" evidence="5 11"/>
<sequence>MANALHDLAAAGVAVWLDDLSRTRIHSGSLARMVEAGEIVGITTNPTIFSKAIGSGSGYEDQLRDLALRGTSIGETLRLLTAWDVRAACDILRPVYDHSGGRDGRVSIEVDPRIAEDAERTAAEARGLWWLVDRPNLFIKIPATLAGLPAITETLAAGISVNVTLIFSVERYKAVQEAFLKGLEQRAAAGGSLHGIGSVASFFVSRVDTEVDRRLGQKTPHLHGQAAVANSRLAYEAYEQMLRTERWQALAAKGALPQRVLWASTGVKNPAYPDTKYVVDLVAKDTVNTMPEATLDAVKAHGQVRGDTIRDAYAAAHRTMEDLRKAGVDVADVAAVLEEQGVESFAKSWEELIASVTQQIEKMGGSVMPAGAVKPASGDGGQSRTPAAGAPRHSAQT</sequence>